<dbReference type="OrthoDB" id="205623at2759"/>
<dbReference type="GO" id="GO:0008146">
    <property type="term" value="F:sulfotransferase activity"/>
    <property type="evidence" value="ECO:0007669"/>
    <property type="project" value="InterPro"/>
</dbReference>
<feature type="domain" description="Sulfotransferase" evidence="1">
    <location>
        <begin position="2"/>
        <end position="63"/>
    </location>
</feature>
<dbReference type="AlphaFoldDB" id="A0A9Q1C7R5"/>
<comment type="caution">
    <text evidence="2">The sequence shown here is derived from an EMBL/GenBank/DDBJ whole genome shotgun (WGS) entry which is preliminary data.</text>
</comment>
<evidence type="ECO:0000259" key="1">
    <source>
        <dbReference type="Pfam" id="PF00685"/>
    </source>
</evidence>
<proteinExistence type="predicted"/>
<evidence type="ECO:0000313" key="2">
    <source>
        <dbReference type="EMBL" id="KAJ8040247.1"/>
    </source>
</evidence>
<keyword evidence="3" id="KW-1185">Reference proteome</keyword>
<gene>
    <name evidence="2" type="ORF">HOLleu_14481</name>
</gene>
<reference evidence="2" key="1">
    <citation type="submission" date="2021-10" db="EMBL/GenBank/DDBJ databases">
        <title>Tropical sea cucumber genome reveals ecological adaptation and Cuvierian tubules defense mechanism.</title>
        <authorList>
            <person name="Chen T."/>
        </authorList>
    </citation>
    <scope>NUCLEOTIDE SEQUENCE</scope>
    <source>
        <strain evidence="2">Nanhai2018</strain>
        <tissue evidence="2">Muscle</tissue>
    </source>
</reference>
<organism evidence="2 3">
    <name type="scientific">Holothuria leucospilota</name>
    <name type="common">Black long sea cucumber</name>
    <name type="synonym">Mertensiothuria leucospilota</name>
    <dbReference type="NCBI Taxonomy" id="206669"/>
    <lineage>
        <taxon>Eukaryota</taxon>
        <taxon>Metazoa</taxon>
        <taxon>Echinodermata</taxon>
        <taxon>Eleutherozoa</taxon>
        <taxon>Echinozoa</taxon>
        <taxon>Holothuroidea</taxon>
        <taxon>Aspidochirotacea</taxon>
        <taxon>Aspidochirotida</taxon>
        <taxon>Holothuriidae</taxon>
        <taxon>Holothuria</taxon>
    </lineage>
</organism>
<dbReference type="EMBL" id="JAIZAY010000006">
    <property type="protein sequence ID" value="KAJ8040247.1"/>
    <property type="molecule type" value="Genomic_DNA"/>
</dbReference>
<dbReference type="InterPro" id="IPR000863">
    <property type="entry name" value="Sulfotransferase_dom"/>
</dbReference>
<dbReference type="SUPFAM" id="SSF52540">
    <property type="entry name" value="P-loop containing nucleoside triphosphate hydrolases"/>
    <property type="match status" value="1"/>
</dbReference>
<dbReference type="Pfam" id="PF00685">
    <property type="entry name" value="Sulfotransfer_1"/>
    <property type="match status" value="1"/>
</dbReference>
<sequence length="71" mass="8589">MKEMKKTYDKIEEDYPEKGSMMTHMFEQISYLRKGVVGSWKEYFSPERNEFFDKLYAEKMAGCSMTFDFEL</sequence>
<dbReference type="InterPro" id="IPR027417">
    <property type="entry name" value="P-loop_NTPase"/>
</dbReference>
<dbReference type="Gene3D" id="3.40.50.300">
    <property type="entry name" value="P-loop containing nucleotide triphosphate hydrolases"/>
    <property type="match status" value="1"/>
</dbReference>
<name>A0A9Q1C7R5_HOLLE</name>
<protein>
    <submittedName>
        <fullName evidence="2">Sulfotransferase 1A1</fullName>
    </submittedName>
</protein>
<evidence type="ECO:0000313" key="3">
    <source>
        <dbReference type="Proteomes" id="UP001152320"/>
    </source>
</evidence>
<dbReference type="Proteomes" id="UP001152320">
    <property type="component" value="Chromosome 6"/>
</dbReference>
<accession>A0A9Q1C7R5</accession>